<accession>A0A5M8PJ51</accession>
<reference evidence="2 3" key="1">
    <citation type="submission" date="2019-09" db="EMBL/GenBank/DDBJ databases">
        <title>The hologenome of the rock-dwelling lichen Lasallia pustulata.</title>
        <authorList>
            <person name="Greshake Tzovaras B."/>
            <person name="Segers F."/>
            <person name="Bicker A."/>
            <person name="Dal Grande F."/>
            <person name="Otte J."/>
            <person name="Hankeln T."/>
            <person name="Schmitt I."/>
            <person name="Ebersberger I."/>
        </authorList>
    </citation>
    <scope>NUCLEOTIDE SEQUENCE [LARGE SCALE GENOMIC DNA]</scope>
    <source>
        <strain evidence="2">A1-1</strain>
    </source>
</reference>
<evidence type="ECO:0000256" key="1">
    <source>
        <dbReference type="SAM" id="MobiDB-lite"/>
    </source>
</evidence>
<evidence type="ECO:0000313" key="2">
    <source>
        <dbReference type="EMBL" id="KAA6409377.1"/>
    </source>
</evidence>
<feature type="compositionally biased region" description="Acidic residues" evidence="1">
    <location>
        <begin position="29"/>
        <end position="48"/>
    </location>
</feature>
<sequence length="60" mass="6811">MRTNRDEKDSKLSFGGTADSVVSGREYYDSDCEEKEEEEKEKENEEEEAKGVVTLGSGRF</sequence>
<proteinExistence type="predicted"/>
<evidence type="ECO:0000313" key="3">
    <source>
        <dbReference type="Proteomes" id="UP000324767"/>
    </source>
</evidence>
<gene>
    <name evidence="2" type="ORF">FRX48_06930</name>
</gene>
<organism evidence="2 3">
    <name type="scientific">Lasallia pustulata</name>
    <dbReference type="NCBI Taxonomy" id="136370"/>
    <lineage>
        <taxon>Eukaryota</taxon>
        <taxon>Fungi</taxon>
        <taxon>Dikarya</taxon>
        <taxon>Ascomycota</taxon>
        <taxon>Pezizomycotina</taxon>
        <taxon>Lecanoromycetes</taxon>
        <taxon>OSLEUM clade</taxon>
        <taxon>Umbilicariomycetidae</taxon>
        <taxon>Umbilicariales</taxon>
        <taxon>Umbilicariaceae</taxon>
        <taxon>Lasallia</taxon>
    </lineage>
</organism>
<feature type="compositionally biased region" description="Basic and acidic residues" evidence="1">
    <location>
        <begin position="1"/>
        <end position="11"/>
    </location>
</feature>
<protein>
    <submittedName>
        <fullName evidence="2">Uncharacterized protein</fullName>
    </submittedName>
</protein>
<dbReference type="Proteomes" id="UP000324767">
    <property type="component" value="Unassembled WGS sequence"/>
</dbReference>
<dbReference type="AlphaFoldDB" id="A0A5M8PJ51"/>
<feature type="region of interest" description="Disordered" evidence="1">
    <location>
        <begin position="1"/>
        <end position="60"/>
    </location>
</feature>
<name>A0A5M8PJ51_9LECA</name>
<dbReference type="EMBL" id="VXIT01000011">
    <property type="protein sequence ID" value="KAA6409377.1"/>
    <property type="molecule type" value="Genomic_DNA"/>
</dbReference>
<comment type="caution">
    <text evidence="2">The sequence shown here is derived from an EMBL/GenBank/DDBJ whole genome shotgun (WGS) entry which is preliminary data.</text>
</comment>